<evidence type="ECO:0000256" key="1">
    <source>
        <dbReference type="SAM" id="Phobius"/>
    </source>
</evidence>
<protein>
    <submittedName>
        <fullName evidence="3">DUF2157 domain-containing protein</fullName>
    </submittedName>
</protein>
<dbReference type="EMBL" id="CP121687">
    <property type="protein sequence ID" value="WZL71053.1"/>
    <property type="molecule type" value="Genomic_DNA"/>
</dbReference>
<feature type="transmembrane region" description="Helical" evidence="1">
    <location>
        <begin position="42"/>
        <end position="67"/>
    </location>
</feature>
<evidence type="ECO:0000313" key="3">
    <source>
        <dbReference type="EMBL" id="WZL71053.1"/>
    </source>
</evidence>
<reference evidence="3 4" key="1">
    <citation type="submission" date="2023-03" db="EMBL/GenBank/DDBJ databases">
        <title>Novel Species.</title>
        <authorList>
            <person name="Ma S."/>
        </authorList>
    </citation>
    <scope>NUCLEOTIDE SEQUENCE [LARGE SCALE GENOMIC DNA]</scope>
    <source>
        <strain evidence="3 4">LIND6LT2</strain>
    </source>
</reference>
<proteinExistence type="predicted"/>
<keyword evidence="1" id="KW-1133">Transmembrane helix</keyword>
<feature type="transmembrane region" description="Helical" evidence="1">
    <location>
        <begin position="386"/>
        <end position="402"/>
    </location>
</feature>
<feature type="transmembrane region" description="Helical" evidence="1">
    <location>
        <begin position="207"/>
        <end position="226"/>
    </location>
</feature>
<feature type="transmembrane region" description="Helical" evidence="1">
    <location>
        <begin position="110"/>
        <end position="126"/>
    </location>
</feature>
<organism evidence="3 4">
    <name type="scientific">Defluviitalea saccharophila</name>
    <dbReference type="NCBI Taxonomy" id="879970"/>
    <lineage>
        <taxon>Bacteria</taxon>
        <taxon>Bacillati</taxon>
        <taxon>Bacillota</taxon>
        <taxon>Clostridia</taxon>
        <taxon>Lachnospirales</taxon>
        <taxon>Defluviitaleaceae</taxon>
        <taxon>Defluviitalea</taxon>
    </lineage>
</organism>
<evidence type="ECO:0000259" key="2">
    <source>
        <dbReference type="Pfam" id="PF09925"/>
    </source>
</evidence>
<keyword evidence="1" id="KW-0472">Membrane</keyword>
<evidence type="ECO:0000313" key="4">
    <source>
        <dbReference type="Proteomes" id="UP001486565"/>
    </source>
</evidence>
<gene>
    <name evidence="3" type="ORF">QBE51_05885</name>
</gene>
<dbReference type="Pfam" id="PF09925">
    <property type="entry name" value="DUF2157"/>
    <property type="match status" value="1"/>
</dbReference>
<sequence>MRKDDIRWLYQELPIWEEKGIITKEQSEKIHSYYGEVEERNWLQFALAIFGTLGAILIGAGIILLIAKNWDELSRPVRTLLSLMPTLIGQIIVGWVIYTGKESAAWREGSGIFLFLTVGSSIALIGQTYHIPGNMGSFLLTWMLLGLPLVYTLSASLPAIFYLIGITAWAGYIQSEGGQVLLFWLLAALVIPHVWKNLSSNISSNRSIFLCWTIGLTFCFSLGITLEKVLPGLWIIVYTSYFSILYVVSKVFFDDDGEAFWDSPFKVIGISGIFVIAFLLTYEWPWRHIGWQHYRDSIYYNQWAGIMDYLITILFLTAVTYLVFLYQKKERSKPIYVMAPFLALICYLLSSLNLSGYSVFLFNLFIFVAGIYTIRTGIKERHIGSTNGGMLLITALIVLRFFDMDLSFYIRGLAFIFIGIGFLVSNYLVTRNIREER</sequence>
<dbReference type="Proteomes" id="UP001486565">
    <property type="component" value="Chromosome"/>
</dbReference>
<feature type="domain" description="DUF2157" evidence="2">
    <location>
        <begin position="16"/>
        <end position="156"/>
    </location>
</feature>
<name>A0ABZ2Y6T2_9FIRM</name>
<keyword evidence="4" id="KW-1185">Reference proteome</keyword>
<dbReference type="RefSeq" id="WP_341878017.1">
    <property type="nucleotide sequence ID" value="NZ_CP121687.1"/>
</dbReference>
<dbReference type="InterPro" id="IPR018677">
    <property type="entry name" value="DUF2157"/>
</dbReference>
<feature type="transmembrane region" description="Helical" evidence="1">
    <location>
        <begin position="177"/>
        <end position="195"/>
    </location>
</feature>
<accession>A0ABZ2Y6T2</accession>
<feature type="transmembrane region" description="Helical" evidence="1">
    <location>
        <begin position="265"/>
        <end position="286"/>
    </location>
</feature>
<feature type="transmembrane region" description="Helical" evidence="1">
    <location>
        <begin position="138"/>
        <end position="165"/>
    </location>
</feature>
<feature type="transmembrane region" description="Helical" evidence="1">
    <location>
        <begin position="408"/>
        <end position="429"/>
    </location>
</feature>
<feature type="transmembrane region" description="Helical" evidence="1">
    <location>
        <begin position="306"/>
        <end position="326"/>
    </location>
</feature>
<keyword evidence="1" id="KW-0812">Transmembrane</keyword>
<feature type="transmembrane region" description="Helical" evidence="1">
    <location>
        <begin position="79"/>
        <end position="98"/>
    </location>
</feature>
<feature type="transmembrane region" description="Helical" evidence="1">
    <location>
        <begin position="232"/>
        <end position="253"/>
    </location>
</feature>